<feature type="compositionally biased region" description="Acidic residues" evidence="1">
    <location>
        <begin position="227"/>
        <end position="236"/>
    </location>
</feature>
<organism evidence="3 4">
    <name type="scientific">Parabacteroides johnsonii DSM 18315</name>
    <dbReference type="NCBI Taxonomy" id="537006"/>
    <lineage>
        <taxon>Bacteria</taxon>
        <taxon>Pseudomonadati</taxon>
        <taxon>Bacteroidota</taxon>
        <taxon>Bacteroidia</taxon>
        <taxon>Bacteroidales</taxon>
        <taxon>Tannerellaceae</taxon>
        <taxon>Parabacteroides</taxon>
    </lineage>
</organism>
<sequence>MLSILKQKNDMNPIFKFSCSWLFALFLALGLTATSCTEEEPELYGNVHGYVSDEATGEPIRTASVTINPGGKKTVTGSDGRFEYTTLEAGQYTLQIAKDGYQTNVGNVTVVPGQTAQCDILLRPGDGYLKVNKSEINLGTSNNMAAFEISNSGKIELQWTIKKDCDWISEITPSAGNTAPGKRSSVTVKIDRSKLEKGKNYSYSIIITSNAGAADVTILASGGGNGEDSDDPDNPDNPDQPGSGENVVAGLMAYYTFDNENADDATDNQMNGVLMNNPTFVDNTPNGKGKALFINGTKEQFVNIPHNPFKAKTSYSVSLWLKDFGAGVIFNAVCPSNKTYNVPGLLADSNGKFEFTTGYYDFYNSYLFSYSFKPLQDSQWHMVTLICTPNEDTYTSSDCIKKLYIDGKLIDTTDGNFDEGSNNGKATKIQIGGDGEGAYKNLTFGSMKIDNIRFYDRALSNQEIKAIYDYEKAQ</sequence>
<accession>B7BC96</accession>
<dbReference type="InterPro" id="IPR024361">
    <property type="entry name" value="BACON"/>
</dbReference>
<evidence type="ECO:0000256" key="1">
    <source>
        <dbReference type="SAM" id="MobiDB-lite"/>
    </source>
</evidence>
<comment type="caution">
    <text evidence="3">The sequence shown here is derived from an EMBL/GenBank/DDBJ whole genome shotgun (WGS) entry which is preliminary data.</text>
</comment>
<gene>
    <name evidence="3" type="ORF">PRABACTJOHN_02664</name>
</gene>
<evidence type="ECO:0000313" key="3">
    <source>
        <dbReference type="EMBL" id="EEC95939.1"/>
    </source>
</evidence>
<dbReference type="Gene3D" id="2.60.120.200">
    <property type="match status" value="1"/>
</dbReference>
<evidence type="ECO:0000259" key="2">
    <source>
        <dbReference type="Pfam" id="PF19190"/>
    </source>
</evidence>
<proteinExistence type="predicted"/>
<dbReference type="Proteomes" id="UP000005510">
    <property type="component" value="Unassembled WGS sequence"/>
</dbReference>
<reference evidence="3 4" key="1">
    <citation type="submission" date="2008-10" db="EMBL/GenBank/DDBJ databases">
        <title>Draft genome sequence of Parabacteroides johnsonii (DSM 18315).</title>
        <authorList>
            <person name="Sudarsanam P."/>
            <person name="Ley R."/>
            <person name="Guruge J."/>
            <person name="Turnbaugh P.J."/>
            <person name="Mahowald M."/>
            <person name="Liep D."/>
            <person name="Gordon J."/>
        </authorList>
    </citation>
    <scope>NUCLEOTIDE SEQUENCE [LARGE SCALE GENOMIC DNA]</scope>
    <source>
        <strain evidence="3 4">DSM 18315</strain>
    </source>
</reference>
<dbReference type="AlphaFoldDB" id="B7BC96"/>
<dbReference type="GO" id="GO:0004553">
    <property type="term" value="F:hydrolase activity, hydrolyzing O-glycosyl compounds"/>
    <property type="evidence" value="ECO:0007669"/>
    <property type="project" value="UniProtKB-ARBA"/>
</dbReference>
<name>B7BC96_9BACT</name>
<dbReference type="HOGENOM" id="CLU_494928_0_0_10"/>
<feature type="region of interest" description="Disordered" evidence="1">
    <location>
        <begin position="218"/>
        <end position="245"/>
    </location>
</feature>
<dbReference type="STRING" id="537006.PRABACTJOHN_02664"/>
<dbReference type="GO" id="GO:0005975">
    <property type="term" value="P:carbohydrate metabolic process"/>
    <property type="evidence" value="ECO:0007669"/>
    <property type="project" value="UniProtKB-ARBA"/>
</dbReference>
<dbReference type="Pfam" id="PF13620">
    <property type="entry name" value="CarboxypepD_reg"/>
    <property type="match status" value="1"/>
</dbReference>
<reference evidence="3 4" key="2">
    <citation type="submission" date="2008-10" db="EMBL/GenBank/DDBJ databases">
        <authorList>
            <person name="Fulton L."/>
            <person name="Clifton S."/>
            <person name="Fulton B."/>
            <person name="Xu J."/>
            <person name="Minx P."/>
            <person name="Pepin K.H."/>
            <person name="Johnson M."/>
            <person name="Bhonagiri V."/>
            <person name="Nash W.E."/>
            <person name="Mardis E.R."/>
            <person name="Wilson R.K."/>
        </authorList>
    </citation>
    <scope>NUCLEOTIDE SEQUENCE [LARGE SCALE GENOMIC DNA]</scope>
    <source>
        <strain evidence="3 4">DSM 18315</strain>
    </source>
</reference>
<dbReference type="SUPFAM" id="SSF49452">
    <property type="entry name" value="Starch-binding domain-like"/>
    <property type="match status" value="1"/>
</dbReference>
<feature type="domain" description="BACON" evidence="2">
    <location>
        <begin position="129"/>
        <end position="212"/>
    </location>
</feature>
<dbReference type="InterPro" id="IPR013784">
    <property type="entry name" value="Carb-bd-like_fold"/>
</dbReference>
<dbReference type="InterPro" id="IPR013320">
    <property type="entry name" value="ConA-like_dom_sf"/>
</dbReference>
<dbReference type="Pfam" id="PF19190">
    <property type="entry name" value="BACON_2"/>
    <property type="match status" value="1"/>
</dbReference>
<evidence type="ECO:0000313" key="4">
    <source>
        <dbReference type="Proteomes" id="UP000005510"/>
    </source>
</evidence>
<dbReference type="EMBL" id="ABYH01000291">
    <property type="protein sequence ID" value="EEC95939.1"/>
    <property type="molecule type" value="Genomic_DNA"/>
</dbReference>
<dbReference type="SUPFAM" id="SSF49899">
    <property type="entry name" value="Concanavalin A-like lectins/glucanases"/>
    <property type="match status" value="1"/>
</dbReference>
<dbReference type="Pfam" id="PF13385">
    <property type="entry name" value="Laminin_G_3"/>
    <property type="match status" value="1"/>
</dbReference>
<dbReference type="Gene3D" id="2.60.40.10">
    <property type="entry name" value="Immunoglobulins"/>
    <property type="match status" value="1"/>
</dbReference>
<dbReference type="Gene3D" id="2.60.40.1120">
    <property type="entry name" value="Carboxypeptidase-like, regulatory domain"/>
    <property type="match status" value="1"/>
</dbReference>
<protein>
    <recommendedName>
        <fullName evidence="2">BACON domain-containing protein</fullName>
    </recommendedName>
</protein>
<dbReference type="InterPro" id="IPR013783">
    <property type="entry name" value="Ig-like_fold"/>
</dbReference>
<dbReference type="GO" id="GO:0030246">
    <property type="term" value="F:carbohydrate binding"/>
    <property type="evidence" value="ECO:0007669"/>
    <property type="project" value="InterPro"/>
</dbReference>